<evidence type="ECO:0000313" key="2">
    <source>
        <dbReference type="Proteomes" id="UP000826212"/>
    </source>
</evidence>
<dbReference type="EMBL" id="CP081303">
    <property type="protein sequence ID" value="QZE14376.1"/>
    <property type="molecule type" value="Genomic_DNA"/>
</dbReference>
<protein>
    <submittedName>
        <fullName evidence="1">DUF4157 domain-containing protein</fullName>
    </submittedName>
</protein>
<sequence length="336" mass="38891">MKTQTDYKEVFHHAANKNIATQRKGAYIEDKRPQAMMQCKLQSELLFQRNNTGLPNNLKSGIEQMSGYSLDNVSVHYNSSKPAQLQAHAYTNGSDIHVASGQEKYLPHEAWHVVQQKQGRVRPTFQMNNQVQINDDPSLEHEADVMGAKALQMKSETNNIIHNNNERLHIRNVSSSISQCNGLNFTVGRNVMTAALLDPSAIFNSISFWKKKINEHSLKKLDLNDLYNMLLELLKRINDDIKSLQGGGKHKEKIKELTKYKKNVLIEKNIIDRYLNSNPNPLVPRERKFFNEFFKKRAKRRRDKLEKRYFRPIVPQNETEAKNSIRSFLINFSQSV</sequence>
<keyword evidence="2" id="KW-1185">Reference proteome</keyword>
<proteinExistence type="predicted"/>
<reference evidence="1" key="1">
    <citation type="submission" date="2021-08" db="EMBL/GenBank/DDBJ databases">
        <title>Novel anaerobic bacterium isolated from sea squirt in East Sea, Republic of Korea.</title>
        <authorList>
            <person name="Nguyen T.H."/>
            <person name="Li Z."/>
            <person name="Lee Y.-J."/>
            <person name="Ko J."/>
            <person name="Kim S.-G."/>
        </authorList>
    </citation>
    <scope>NUCLEOTIDE SEQUENCE</scope>
    <source>
        <strain evidence="1">KCTC 25031</strain>
    </source>
</reference>
<name>A0AC61NFN6_9BACT</name>
<gene>
    <name evidence="1" type="ORF">K4L44_00280</name>
</gene>
<evidence type="ECO:0000313" key="1">
    <source>
        <dbReference type="EMBL" id="QZE14376.1"/>
    </source>
</evidence>
<dbReference type="Proteomes" id="UP000826212">
    <property type="component" value="Chromosome"/>
</dbReference>
<organism evidence="1 2">
    <name type="scientific">Halosquirtibacter laminarini</name>
    <dbReference type="NCBI Taxonomy" id="3374600"/>
    <lineage>
        <taxon>Bacteria</taxon>
        <taxon>Pseudomonadati</taxon>
        <taxon>Bacteroidota</taxon>
        <taxon>Bacteroidia</taxon>
        <taxon>Marinilabiliales</taxon>
        <taxon>Prolixibacteraceae</taxon>
        <taxon>Halosquirtibacter</taxon>
    </lineage>
</organism>
<accession>A0AC61NFN6</accession>